<protein>
    <recommendedName>
        <fullName evidence="5">Four helix bundle protein</fullName>
    </recommendedName>
</protein>
<evidence type="ECO:0000313" key="3">
    <source>
        <dbReference type="Proteomes" id="UP001169862"/>
    </source>
</evidence>
<name>A0AAW7XNU3_9GAMM</name>
<dbReference type="EMBL" id="JAUOPG010000009">
    <property type="protein sequence ID" value="MDO6454613.1"/>
    <property type="molecule type" value="Genomic_DNA"/>
</dbReference>
<organism evidence="1 3">
    <name type="scientific">Neptunomonas phycophila</name>
    <dbReference type="NCBI Taxonomy" id="1572645"/>
    <lineage>
        <taxon>Bacteria</taxon>
        <taxon>Pseudomonadati</taxon>
        <taxon>Pseudomonadota</taxon>
        <taxon>Gammaproteobacteria</taxon>
        <taxon>Oceanospirillales</taxon>
        <taxon>Oceanospirillaceae</taxon>
        <taxon>Neptunomonas</taxon>
    </lineage>
</organism>
<accession>A0AAW7XNU3</accession>
<dbReference type="RefSeq" id="WP_075171598.1">
    <property type="nucleotide sequence ID" value="NZ_CAXHZV010000006.1"/>
</dbReference>
<dbReference type="GeneID" id="89455579"/>
<dbReference type="AlphaFoldDB" id="A0AAW7XNU3"/>
<dbReference type="Proteomes" id="UP001177341">
    <property type="component" value="Unassembled WGS sequence"/>
</dbReference>
<dbReference type="Proteomes" id="UP001169862">
    <property type="component" value="Unassembled WGS sequence"/>
</dbReference>
<evidence type="ECO:0000313" key="2">
    <source>
        <dbReference type="EMBL" id="MDP2522178.1"/>
    </source>
</evidence>
<keyword evidence="4" id="KW-1185">Reference proteome</keyword>
<comment type="caution">
    <text evidence="1">The sequence shown here is derived from an EMBL/GenBank/DDBJ whole genome shotgun (WGS) entry which is preliminary data.</text>
</comment>
<evidence type="ECO:0008006" key="5">
    <source>
        <dbReference type="Google" id="ProtNLM"/>
    </source>
</evidence>
<evidence type="ECO:0000313" key="4">
    <source>
        <dbReference type="Proteomes" id="UP001177341"/>
    </source>
</evidence>
<dbReference type="EMBL" id="JAUYVO010000003">
    <property type="protein sequence ID" value="MDP2522178.1"/>
    <property type="molecule type" value="Genomic_DNA"/>
</dbReference>
<evidence type="ECO:0000313" key="1">
    <source>
        <dbReference type="EMBL" id="MDO6454613.1"/>
    </source>
</evidence>
<gene>
    <name evidence="1" type="ORF">Q4490_13645</name>
    <name evidence="2" type="ORF">Q8W30_06290</name>
</gene>
<proteinExistence type="predicted"/>
<reference evidence="1" key="1">
    <citation type="submission" date="2023-07" db="EMBL/GenBank/DDBJ databases">
        <title>Genome content predicts the carbon catabolic preferences of heterotrophic bacteria.</title>
        <authorList>
            <person name="Gralka M."/>
        </authorList>
    </citation>
    <scope>NUCLEOTIDE SEQUENCE</scope>
    <source>
        <strain evidence="2">5G01</strain>
        <strain evidence="1">I2M16</strain>
    </source>
</reference>
<sequence>MPALETGIPLWQLIKHATQWLTNLNRANNKRKLESISALREVVLAARATSVYVQHINNAGIRSHQTEAQLTERWTQLGYTLEDLGIHKLAKRCHVSGTFWYNPTQADQDFLEKADIGLQRMQTLANSMLQTLK</sequence>